<name>A0A1J5PLN0_9ZZZZ</name>
<keyword evidence="1" id="KW-0472">Membrane</keyword>
<proteinExistence type="predicted"/>
<comment type="caution">
    <text evidence="2">The sequence shown here is derived from an EMBL/GenBank/DDBJ whole genome shotgun (WGS) entry which is preliminary data.</text>
</comment>
<reference evidence="2" key="1">
    <citation type="submission" date="2016-10" db="EMBL/GenBank/DDBJ databases">
        <title>Sequence of Gallionella enrichment culture.</title>
        <authorList>
            <person name="Poehlein A."/>
            <person name="Muehling M."/>
            <person name="Daniel R."/>
        </authorList>
    </citation>
    <scope>NUCLEOTIDE SEQUENCE</scope>
</reference>
<organism evidence="2">
    <name type="scientific">mine drainage metagenome</name>
    <dbReference type="NCBI Taxonomy" id="410659"/>
    <lineage>
        <taxon>unclassified sequences</taxon>
        <taxon>metagenomes</taxon>
        <taxon>ecological metagenomes</taxon>
    </lineage>
</organism>
<feature type="transmembrane region" description="Helical" evidence="1">
    <location>
        <begin position="42"/>
        <end position="63"/>
    </location>
</feature>
<accession>A0A1J5PLN0</accession>
<evidence type="ECO:0000313" key="2">
    <source>
        <dbReference type="EMBL" id="OIQ66203.1"/>
    </source>
</evidence>
<keyword evidence="1" id="KW-0812">Transmembrane</keyword>
<evidence type="ECO:0000256" key="1">
    <source>
        <dbReference type="SAM" id="Phobius"/>
    </source>
</evidence>
<keyword evidence="1" id="KW-1133">Transmembrane helix</keyword>
<gene>
    <name evidence="2" type="ORF">GALL_522310</name>
</gene>
<dbReference type="AlphaFoldDB" id="A0A1J5PLN0"/>
<protein>
    <submittedName>
        <fullName evidence="2">Uncharacterized protein</fullName>
    </submittedName>
</protein>
<dbReference type="EMBL" id="MLJW01006766">
    <property type="protein sequence ID" value="OIQ66203.1"/>
    <property type="molecule type" value="Genomic_DNA"/>
</dbReference>
<sequence>MDFALIILLFTGMVSASGFWLDLWADGKPKDSEEQQKRHRKTAIKIISTLFVIIGLTFSYLNLNHERTLALRQHNEDSIYHGRIDSSYVAQLAAGNSLKEIKKKTAEITNKTDTVMSSLSTANKLINSNTADMLGKINKFGAITSRLEYPFDSVLSVRIEFELNNDSLGREFLKYYVAPNWEGQSRAKMFDDSHPLYKKFANMVDNVGLLFSFEKKNSHDELLIAKGKLRSVRRFFAYDTLYHNFVIDAQLSLKIMKRNISLSYLTDLENCNLVILCNSPQPNYCCMENVLHFEAENQDPVIKRIDNFPAFKSAYLYVEVEFGHKTHSTYKNLKMSQFGYFDIEKFELFNKTTPNDLKE</sequence>